<accession>A0ABV4B796</accession>
<name>A0ABV4B796_9BURK</name>
<dbReference type="InterPro" id="IPR018649">
    <property type="entry name" value="SHOCT"/>
</dbReference>
<feature type="transmembrane region" description="Helical" evidence="2">
    <location>
        <begin position="29"/>
        <end position="49"/>
    </location>
</feature>
<evidence type="ECO:0000313" key="4">
    <source>
        <dbReference type="EMBL" id="MEY2253427.1"/>
    </source>
</evidence>
<dbReference type="EMBL" id="JBGBDC010000010">
    <property type="protein sequence ID" value="MEY2253427.1"/>
    <property type="molecule type" value="Genomic_DNA"/>
</dbReference>
<evidence type="ECO:0000256" key="2">
    <source>
        <dbReference type="SAM" id="Phobius"/>
    </source>
</evidence>
<dbReference type="Proteomes" id="UP001562178">
    <property type="component" value="Unassembled WGS sequence"/>
</dbReference>
<dbReference type="RefSeq" id="WP_369461015.1">
    <property type="nucleotide sequence ID" value="NZ_JBGBDC010000010.1"/>
</dbReference>
<comment type="caution">
    <text evidence="4">The sequence shown here is derived from an EMBL/GenBank/DDBJ whole genome shotgun (WGS) entry which is preliminary data.</text>
</comment>
<keyword evidence="2" id="KW-1133">Transmembrane helix</keyword>
<evidence type="ECO:0000256" key="1">
    <source>
        <dbReference type="SAM" id="MobiDB-lite"/>
    </source>
</evidence>
<feature type="region of interest" description="Disordered" evidence="1">
    <location>
        <begin position="61"/>
        <end position="83"/>
    </location>
</feature>
<feature type="domain" description="SHOCT" evidence="3">
    <location>
        <begin position="110"/>
        <end position="137"/>
    </location>
</feature>
<evidence type="ECO:0000259" key="3">
    <source>
        <dbReference type="Pfam" id="PF09851"/>
    </source>
</evidence>
<keyword evidence="2" id="KW-0472">Membrane</keyword>
<sequence length="142" mass="15979">MELFIVLFIWALLAWGVTSLAISRGRSGWGFFLLSFLLSPLVGLIVVLVTKDLAAERQQYSERQRDEYLRTKEREREHEKQLESLRAISSAQPKAFTGPLTSAPTISVADELSKLVNLRDQGVLTAEEFDQQKRALLSSSTP</sequence>
<protein>
    <submittedName>
        <fullName evidence="4">SHOCT domain-containing protein</fullName>
    </submittedName>
</protein>
<gene>
    <name evidence="4" type="ORF">AB7A72_20585</name>
</gene>
<keyword evidence="5" id="KW-1185">Reference proteome</keyword>
<evidence type="ECO:0000313" key="5">
    <source>
        <dbReference type="Proteomes" id="UP001562178"/>
    </source>
</evidence>
<proteinExistence type="predicted"/>
<keyword evidence="2" id="KW-0812">Transmembrane</keyword>
<dbReference type="Pfam" id="PF09851">
    <property type="entry name" value="SHOCT"/>
    <property type="match status" value="1"/>
</dbReference>
<reference evidence="4 5" key="1">
    <citation type="journal article" date="2016" name="Int. J. Syst. Evol. Microbiol.">
        <title>Description of Comamonas sediminis sp. nov., isolated from lagoon sediments.</title>
        <authorList>
            <person name="Subhash Y."/>
            <person name="Bang J.J."/>
            <person name="You T.H."/>
            <person name="Lee S.S."/>
        </authorList>
    </citation>
    <scope>NUCLEOTIDE SEQUENCE [LARGE SCALE GENOMIC DNA]</scope>
    <source>
        <strain evidence="4 5">JCM 31169</strain>
    </source>
</reference>
<organism evidence="4 5">
    <name type="scientific">Comamonas sediminis</name>
    <dbReference type="NCBI Taxonomy" id="1783360"/>
    <lineage>
        <taxon>Bacteria</taxon>
        <taxon>Pseudomonadati</taxon>
        <taxon>Pseudomonadota</taxon>
        <taxon>Betaproteobacteria</taxon>
        <taxon>Burkholderiales</taxon>
        <taxon>Comamonadaceae</taxon>
        <taxon>Comamonas</taxon>
    </lineage>
</organism>